<dbReference type="EMBL" id="PFBJ01000013">
    <property type="protein sequence ID" value="PIT91016.1"/>
    <property type="molecule type" value="Genomic_DNA"/>
</dbReference>
<keyword evidence="1" id="KW-0472">Membrane</keyword>
<feature type="transmembrane region" description="Helical" evidence="1">
    <location>
        <begin position="69"/>
        <end position="90"/>
    </location>
</feature>
<keyword evidence="1" id="KW-1133">Transmembrane helix</keyword>
<comment type="caution">
    <text evidence="2">The sequence shown here is derived from an EMBL/GenBank/DDBJ whole genome shotgun (WGS) entry which is preliminary data.</text>
</comment>
<sequence length="99" mass="10895">MRAVRAIGNGALWGLGNAIEWFVFLFLWPFLGIESETWKNLLYPVIIKRVSIAGIACYPLLGTAVLLKLWILVAVFGALFTAGFLALCIASKGLRELRA</sequence>
<evidence type="ECO:0000256" key="1">
    <source>
        <dbReference type="SAM" id="Phobius"/>
    </source>
</evidence>
<evidence type="ECO:0000313" key="2">
    <source>
        <dbReference type="EMBL" id="PIT91016.1"/>
    </source>
</evidence>
<reference evidence="3" key="1">
    <citation type="submission" date="2017-09" db="EMBL/GenBank/DDBJ databases">
        <title>Depth-based differentiation of microbial function through sediment-hosted aquifers and enrichment of novel symbionts in the deep terrestrial subsurface.</title>
        <authorList>
            <person name="Probst A.J."/>
            <person name="Ladd B."/>
            <person name="Jarett J.K."/>
            <person name="Geller-Mcgrath D.E."/>
            <person name="Sieber C.M.K."/>
            <person name="Emerson J.B."/>
            <person name="Anantharaman K."/>
            <person name="Thomas B.C."/>
            <person name="Malmstrom R."/>
            <person name="Stieglmeier M."/>
            <person name="Klingl A."/>
            <person name="Woyke T."/>
            <person name="Ryan C.M."/>
            <person name="Banfield J.F."/>
        </authorList>
    </citation>
    <scope>NUCLEOTIDE SEQUENCE [LARGE SCALE GENOMIC DNA]</scope>
</reference>
<keyword evidence="1" id="KW-0812">Transmembrane</keyword>
<organism evidence="2 3">
    <name type="scientific">Candidatus Kaiserbacteria bacterium CG10_big_fil_rev_8_21_14_0_10_49_17</name>
    <dbReference type="NCBI Taxonomy" id="1974609"/>
    <lineage>
        <taxon>Bacteria</taxon>
        <taxon>Candidatus Kaiseribacteriota</taxon>
    </lineage>
</organism>
<feature type="transmembrane region" description="Helical" evidence="1">
    <location>
        <begin position="12"/>
        <end position="31"/>
    </location>
</feature>
<dbReference type="Proteomes" id="UP000228809">
    <property type="component" value="Unassembled WGS sequence"/>
</dbReference>
<name>A0A2M6WE15_9BACT</name>
<evidence type="ECO:0000313" key="3">
    <source>
        <dbReference type="Proteomes" id="UP000228809"/>
    </source>
</evidence>
<gene>
    <name evidence="2" type="ORF">COU17_02470</name>
</gene>
<dbReference type="AlphaFoldDB" id="A0A2M6WE15"/>
<protein>
    <submittedName>
        <fullName evidence="2">Uncharacterized protein</fullName>
    </submittedName>
</protein>
<accession>A0A2M6WE15</accession>
<proteinExistence type="predicted"/>